<evidence type="ECO:0000313" key="1">
    <source>
        <dbReference type="EMBL" id="MCL6271254.1"/>
    </source>
</evidence>
<organism evidence="1 2">
    <name type="scientific">Parendozoicomonas callyspongiae</name>
    <dbReference type="NCBI Taxonomy" id="2942213"/>
    <lineage>
        <taxon>Bacteria</taxon>
        <taxon>Pseudomonadati</taxon>
        <taxon>Pseudomonadota</taxon>
        <taxon>Gammaproteobacteria</taxon>
        <taxon>Oceanospirillales</taxon>
        <taxon>Endozoicomonadaceae</taxon>
        <taxon>Parendozoicomonas</taxon>
    </lineage>
</organism>
<protein>
    <submittedName>
        <fullName evidence="1">Uncharacterized protein</fullName>
    </submittedName>
</protein>
<reference evidence="1 2" key="1">
    <citation type="submission" date="2022-05" db="EMBL/GenBank/DDBJ databases">
        <authorList>
            <person name="Park J.-S."/>
        </authorList>
    </citation>
    <scope>NUCLEOTIDE SEQUENCE [LARGE SCALE GENOMIC DNA]</scope>
    <source>
        <strain evidence="1 2">2012CJ34-2</strain>
    </source>
</reference>
<proteinExistence type="predicted"/>
<accession>A0ABT0PIQ1</accession>
<dbReference type="EMBL" id="JAMFLX010000022">
    <property type="protein sequence ID" value="MCL6271254.1"/>
    <property type="molecule type" value="Genomic_DNA"/>
</dbReference>
<dbReference type="RefSeq" id="WP_249700730.1">
    <property type="nucleotide sequence ID" value="NZ_JAMFLX010000022.1"/>
</dbReference>
<sequence length="112" mass="12902">MSNLAVKDTHVLLDREKINHDFVQTMADKNDYAYAAISLFYAHVFEMEEEENILYTRQLQDDLACLSLNGIKGEFVGRMADKACRNDLQCFHIFTEAIVKMGLDIGVYFRLS</sequence>
<evidence type="ECO:0000313" key="2">
    <source>
        <dbReference type="Proteomes" id="UP001203338"/>
    </source>
</evidence>
<dbReference type="Proteomes" id="UP001203338">
    <property type="component" value="Unassembled WGS sequence"/>
</dbReference>
<keyword evidence="2" id="KW-1185">Reference proteome</keyword>
<gene>
    <name evidence="1" type="ORF">M3P05_15110</name>
</gene>
<name>A0ABT0PIQ1_9GAMM</name>
<comment type="caution">
    <text evidence="1">The sequence shown here is derived from an EMBL/GenBank/DDBJ whole genome shotgun (WGS) entry which is preliminary data.</text>
</comment>